<evidence type="ECO:0000259" key="2">
    <source>
        <dbReference type="Pfam" id="PF01757"/>
    </source>
</evidence>
<keyword evidence="1" id="KW-1133">Transmembrane helix</keyword>
<evidence type="ECO:0000256" key="1">
    <source>
        <dbReference type="SAM" id="Phobius"/>
    </source>
</evidence>
<dbReference type="GO" id="GO:0016746">
    <property type="term" value="F:acyltransferase activity"/>
    <property type="evidence" value="ECO:0007669"/>
    <property type="project" value="UniProtKB-KW"/>
</dbReference>
<dbReference type="EMBL" id="MLBY01000004">
    <property type="protein sequence ID" value="MEE7456871.1"/>
    <property type="molecule type" value="Genomic_DNA"/>
</dbReference>
<feature type="transmembrane region" description="Helical" evidence="1">
    <location>
        <begin position="314"/>
        <end position="334"/>
    </location>
</feature>
<name>A0ABU7T8L6_9HYPH</name>
<keyword evidence="1" id="KW-0472">Membrane</keyword>
<dbReference type="PANTHER" id="PTHR23028:SF53">
    <property type="entry name" value="ACYL_TRANSF_3 DOMAIN-CONTAINING PROTEIN"/>
    <property type="match status" value="1"/>
</dbReference>
<feature type="domain" description="Acyltransferase 3" evidence="2">
    <location>
        <begin position="21"/>
        <end position="359"/>
    </location>
</feature>
<feature type="transmembrane region" description="Helical" evidence="1">
    <location>
        <begin position="279"/>
        <end position="302"/>
    </location>
</feature>
<organism evidence="3 4">
    <name type="scientific">Methylobacterium radiotolerans</name>
    <dbReference type="NCBI Taxonomy" id="31998"/>
    <lineage>
        <taxon>Bacteria</taxon>
        <taxon>Pseudomonadati</taxon>
        <taxon>Pseudomonadota</taxon>
        <taxon>Alphaproteobacteria</taxon>
        <taxon>Hyphomicrobiales</taxon>
        <taxon>Methylobacteriaceae</taxon>
        <taxon>Methylobacterium</taxon>
    </lineage>
</organism>
<feature type="transmembrane region" description="Helical" evidence="1">
    <location>
        <begin position="212"/>
        <end position="231"/>
    </location>
</feature>
<dbReference type="Proteomes" id="UP001349262">
    <property type="component" value="Unassembled WGS sequence"/>
</dbReference>
<protein>
    <submittedName>
        <fullName evidence="3">Acyltransferase</fullName>
    </submittedName>
</protein>
<feature type="transmembrane region" description="Helical" evidence="1">
    <location>
        <begin position="243"/>
        <end position="259"/>
    </location>
</feature>
<keyword evidence="3" id="KW-0808">Transferase</keyword>
<evidence type="ECO:0000313" key="3">
    <source>
        <dbReference type="EMBL" id="MEE7456871.1"/>
    </source>
</evidence>
<feature type="transmembrane region" description="Helical" evidence="1">
    <location>
        <begin position="103"/>
        <end position="125"/>
    </location>
</feature>
<feature type="transmembrane region" description="Helical" evidence="1">
    <location>
        <begin position="152"/>
        <end position="172"/>
    </location>
</feature>
<dbReference type="Pfam" id="PF01757">
    <property type="entry name" value="Acyl_transf_3"/>
    <property type="match status" value="1"/>
</dbReference>
<evidence type="ECO:0000313" key="4">
    <source>
        <dbReference type="Proteomes" id="UP001349262"/>
    </source>
</evidence>
<feature type="transmembrane region" description="Helical" evidence="1">
    <location>
        <begin position="340"/>
        <end position="360"/>
    </location>
</feature>
<feature type="transmembrane region" description="Helical" evidence="1">
    <location>
        <begin position="181"/>
        <end position="200"/>
    </location>
</feature>
<proteinExistence type="predicted"/>
<accession>A0ABU7T8L6</accession>
<comment type="caution">
    <text evidence="3">The sequence shown here is derived from an EMBL/GenBank/DDBJ whole genome shotgun (WGS) entry which is preliminary data.</text>
</comment>
<keyword evidence="1" id="KW-0812">Transmembrane</keyword>
<keyword evidence="4" id="KW-1185">Reference proteome</keyword>
<sequence>MSPVSLHAAPPAQAQASRPLIGLDLLRFGAAALVMVFHLACTEWLDPSSEAAALVGTPIPFPALLPLSSQGWIGVQMFFVISGYVIAYSASQASASRFLVNRVLRLMPGIWFCATLSFVLALIFMPEPVTVLLAWYARTLVLFPAPRWIDGVYWTLGIEIIFYGLVFALLALRRFDRLESVVLAVGLASTLMWCLAAMSVWPDLGRIISTRIAKLILVTHGCHFALGVLMWSGASRGFTRLRLLGIAACTVGGLLQIRYDAGFAGASLGLDRDPTTAWLLYAAFLGLFCLSIRTNVALTDALPALAAKVRHLGLATYPLYLLHTFIGALAMRLLHDLGLPPALCLAGGFATAIAAALLVSRRVEPIFRTRLKRMIAPTEPGRATRGFASGPIDDLAIPVRQRSS</sequence>
<dbReference type="InterPro" id="IPR050879">
    <property type="entry name" value="Acyltransferase_3"/>
</dbReference>
<dbReference type="InterPro" id="IPR002656">
    <property type="entry name" value="Acyl_transf_3_dom"/>
</dbReference>
<dbReference type="PANTHER" id="PTHR23028">
    <property type="entry name" value="ACETYLTRANSFERASE"/>
    <property type="match status" value="1"/>
</dbReference>
<keyword evidence="3" id="KW-0012">Acyltransferase</keyword>
<feature type="transmembrane region" description="Helical" evidence="1">
    <location>
        <begin position="71"/>
        <end position="91"/>
    </location>
</feature>
<reference evidence="3 4" key="1">
    <citation type="journal article" date="2012" name="Genet. Mol. Biol.">
        <title>Analysis of 16S rRNA and mxaF genes revealing insights into Methylobacterium niche-specific plant association.</title>
        <authorList>
            <person name="Dourado M.N."/>
            <person name="Andreote F.D."/>
            <person name="Dini-Andreote F."/>
            <person name="Conti R."/>
            <person name="Araujo J.M."/>
            <person name="Araujo W.L."/>
        </authorList>
    </citation>
    <scope>NUCLEOTIDE SEQUENCE [LARGE SCALE GENOMIC DNA]</scope>
    <source>
        <strain evidence="3 4">SR1.6/4</strain>
    </source>
</reference>
<gene>
    <name evidence="3" type="ORF">MRSR164_08820</name>
</gene>